<evidence type="ECO:0000256" key="1">
    <source>
        <dbReference type="SAM" id="MobiDB-lite"/>
    </source>
</evidence>
<feature type="region of interest" description="Disordered" evidence="1">
    <location>
        <begin position="21"/>
        <end position="60"/>
    </location>
</feature>
<name>A0A3B1C4T9_9ZZZZ</name>
<organism evidence="2">
    <name type="scientific">hydrothermal vent metagenome</name>
    <dbReference type="NCBI Taxonomy" id="652676"/>
    <lineage>
        <taxon>unclassified sequences</taxon>
        <taxon>metagenomes</taxon>
        <taxon>ecological metagenomes</taxon>
    </lineage>
</organism>
<accession>A0A3B1C4T9</accession>
<sequence length="60" mass="7083">MDFFKTIPFKIKIAKKEKLGSSRPLKPNLDKPEISKIKHQKSNKSQFQISKFQIPNNHKF</sequence>
<evidence type="ECO:0000313" key="2">
    <source>
        <dbReference type="EMBL" id="VAX19613.1"/>
    </source>
</evidence>
<proteinExistence type="predicted"/>
<gene>
    <name evidence="2" type="ORF">MNBD_IGNAVI01-2088</name>
</gene>
<dbReference type="EMBL" id="UOGD01000146">
    <property type="protein sequence ID" value="VAX19613.1"/>
    <property type="molecule type" value="Genomic_DNA"/>
</dbReference>
<dbReference type="AlphaFoldDB" id="A0A3B1C4T9"/>
<reference evidence="2" key="1">
    <citation type="submission" date="2018-06" db="EMBL/GenBank/DDBJ databases">
        <authorList>
            <person name="Zhirakovskaya E."/>
        </authorList>
    </citation>
    <scope>NUCLEOTIDE SEQUENCE</scope>
</reference>
<feature type="compositionally biased region" description="Polar residues" evidence="1">
    <location>
        <begin position="43"/>
        <end position="60"/>
    </location>
</feature>
<protein>
    <submittedName>
        <fullName evidence="2">Uncharacterized protein</fullName>
    </submittedName>
</protein>